<dbReference type="AlphaFoldDB" id="A0A699T9M2"/>
<proteinExistence type="predicted"/>
<sequence length="91" mass="9926">MSTSTCNTTLLNCFHGSKRITFLSKSNALTISFNSATSGDMSEVEAAVLTLATTGLLREYRTLDLLSMMLKHSRGILSRKLPPAAEFKDDP</sequence>
<reference evidence="1" key="1">
    <citation type="journal article" date="2019" name="Sci. Rep.">
        <title>Draft genome of Tanacetum cinerariifolium, the natural source of mosquito coil.</title>
        <authorList>
            <person name="Yamashiro T."/>
            <person name="Shiraishi A."/>
            <person name="Satake H."/>
            <person name="Nakayama K."/>
        </authorList>
    </citation>
    <scope>NUCLEOTIDE SEQUENCE</scope>
</reference>
<protein>
    <submittedName>
        <fullName evidence="1">Uncharacterized protein</fullName>
    </submittedName>
</protein>
<evidence type="ECO:0000313" key="1">
    <source>
        <dbReference type="EMBL" id="GFD05474.1"/>
    </source>
</evidence>
<organism evidence="1">
    <name type="scientific">Tanacetum cinerariifolium</name>
    <name type="common">Dalmatian daisy</name>
    <name type="synonym">Chrysanthemum cinerariifolium</name>
    <dbReference type="NCBI Taxonomy" id="118510"/>
    <lineage>
        <taxon>Eukaryota</taxon>
        <taxon>Viridiplantae</taxon>
        <taxon>Streptophyta</taxon>
        <taxon>Embryophyta</taxon>
        <taxon>Tracheophyta</taxon>
        <taxon>Spermatophyta</taxon>
        <taxon>Magnoliopsida</taxon>
        <taxon>eudicotyledons</taxon>
        <taxon>Gunneridae</taxon>
        <taxon>Pentapetalae</taxon>
        <taxon>asterids</taxon>
        <taxon>campanulids</taxon>
        <taxon>Asterales</taxon>
        <taxon>Asteraceae</taxon>
        <taxon>Asteroideae</taxon>
        <taxon>Anthemideae</taxon>
        <taxon>Anthemidinae</taxon>
        <taxon>Tanacetum</taxon>
    </lineage>
</organism>
<dbReference type="EMBL" id="BKCJ011218576">
    <property type="protein sequence ID" value="GFD05474.1"/>
    <property type="molecule type" value="Genomic_DNA"/>
</dbReference>
<comment type="caution">
    <text evidence="1">The sequence shown here is derived from an EMBL/GenBank/DDBJ whole genome shotgun (WGS) entry which is preliminary data.</text>
</comment>
<accession>A0A699T9M2</accession>
<name>A0A699T9M2_TANCI</name>
<gene>
    <name evidence="1" type="ORF">Tci_877443</name>
</gene>